<protein>
    <submittedName>
        <fullName evidence="13">Heme A synthase</fullName>
    </submittedName>
</protein>
<keyword evidence="7" id="KW-0408">Iron</keyword>
<dbReference type="InterPro" id="IPR003780">
    <property type="entry name" value="COX15/CtaA_fam"/>
</dbReference>
<dbReference type="Pfam" id="PF02628">
    <property type="entry name" value="COX15-CtaA"/>
    <property type="match status" value="2"/>
</dbReference>
<organism evidence="13 14">
    <name type="scientific">Pedobacter aquae</name>
    <dbReference type="NCBI Taxonomy" id="2605747"/>
    <lineage>
        <taxon>Bacteria</taxon>
        <taxon>Pseudomonadati</taxon>
        <taxon>Bacteroidota</taxon>
        <taxon>Sphingobacteriia</taxon>
        <taxon>Sphingobacteriales</taxon>
        <taxon>Sphingobacteriaceae</taxon>
        <taxon>Pedobacter</taxon>
    </lineage>
</organism>
<comment type="subcellular location">
    <subcellularLocation>
        <location evidence="1">Membrane</location>
        <topology evidence="1">Multi-pass membrane protein</topology>
    </subcellularLocation>
</comment>
<evidence type="ECO:0000313" key="13">
    <source>
        <dbReference type="EMBL" id="QEK52979.1"/>
    </source>
</evidence>
<evidence type="ECO:0000256" key="3">
    <source>
        <dbReference type="ARBA" id="ARBA00022692"/>
    </source>
</evidence>
<comment type="pathway">
    <text evidence="11">Porphyrin-containing compound metabolism.</text>
</comment>
<dbReference type="RefSeq" id="WP_039449996.1">
    <property type="nucleotide sequence ID" value="NZ_CP043329.1"/>
</dbReference>
<keyword evidence="2" id="KW-1003">Cell membrane</keyword>
<keyword evidence="4" id="KW-0479">Metal-binding</keyword>
<sequence length="353" mass="40158">MMLKGESRFIRVNLITIISLFLLILAGGVVRSTGSGMGCPDWPKCFDQYIPPTDVSQLPADYKEKYVAQRLKKNERFAKMLDQAGYSDLAYKIRHDEAIKLPEEFNAAKTYTEYVNRLIGALTGLFLLLCLVYSRVYLKSAKRIFVLSLLNVVLVVFQAWLGSIVVSTNLVAWIITLHMLLAVLIIAISIYTYHAAKALGATQNETKSSIFVYALTLLALVLSVIQITLGTEVREEIDAVLDKFPDLHRTEWLWEVGRVYTYHKDLALAVVLVNCVIFYLLYRNYRNTKYFTYGTYMIILIGIQILSGLILDKFAMPPFSQSLHILFATLMFGAQFYLLLLLKPAFSQNKQDK</sequence>
<gene>
    <name evidence="13" type="ORF">FYC62_15840</name>
</gene>
<evidence type="ECO:0000256" key="6">
    <source>
        <dbReference type="ARBA" id="ARBA00023002"/>
    </source>
</evidence>
<dbReference type="KEGG" id="pej:FYC62_15840"/>
<dbReference type="GO" id="GO:0046872">
    <property type="term" value="F:metal ion binding"/>
    <property type="evidence" value="ECO:0007669"/>
    <property type="project" value="UniProtKB-KW"/>
</dbReference>
<evidence type="ECO:0000256" key="5">
    <source>
        <dbReference type="ARBA" id="ARBA00022989"/>
    </source>
</evidence>
<evidence type="ECO:0000313" key="14">
    <source>
        <dbReference type="Proteomes" id="UP000323653"/>
    </source>
</evidence>
<feature type="transmembrane region" description="Helical" evidence="12">
    <location>
        <begin position="210"/>
        <end position="229"/>
    </location>
</feature>
<feature type="transmembrane region" description="Helical" evidence="12">
    <location>
        <begin position="266"/>
        <end position="282"/>
    </location>
</feature>
<feature type="transmembrane region" description="Helical" evidence="12">
    <location>
        <begin position="12"/>
        <end position="30"/>
    </location>
</feature>
<proteinExistence type="predicted"/>
<evidence type="ECO:0000256" key="7">
    <source>
        <dbReference type="ARBA" id="ARBA00023004"/>
    </source>
</evidence>
<evidence type="ECO:0000256" key="10">
    <source>
        <dbReference type="ARBA" id="ARBA00023157"/>
    </source>
</evidence>
<dbReference type="GO" id="GO:0016491">
    <property type="term" value="F:oxidoreductase activity"/>
    <property type="evidence" value="ECO:0007669"/>
    <property type="project" value="UniProtKB-KW"/>
</dbReference>
<keyword evidence="9 12" id="KW-0472">Membrane</keyword>
<name>A0A5C0VLF9_9SPHI</name>
<feature type="transmembrane region" description="Helical" evidence="12">
    <location>
        <begin position="144"/>
        <end position="164"/>
    </location>
</feature>
<keyword evidence="3 12" id="KW-0812">Transmembrane</keyword>
<evidence type="ECO:0000256" key="4">
    <source>
        <dbReference type="ARBA" id="ARBA00022723"/>
    </source>
</evidence>
<dbReference type="GO" id="GO:0016020">
    <property type="term" value="C:membrane"/>
    <property type="evidence" value="ECO:0007669"/>
    <property type="project" value="UniProtKB-SubCell"/>
</dbReference>
<dbReference type="GO" id="GO:0006784">
    <property type="term" value="P:heme A biosynthetic process"/>
    <property type="evidence" value="ECO:0007669"/>
    <property type="project" value="InterPro"/>
</dbReference>
<evidence type="ECO:0000256" key="2">
    <source>
        <dbReference type="ARBA" id="ARBA00022475"/>
    </source>
</evidence>
<keyword evidence="8" id="KW-0350">Heme biosynthesis</keyword>
<evidence type="ECO:0000256" key="12">
    <source>
        <dbReference type="SAM" id="Phobius"/>
    </source>
</evidence>
<evidence type="ECO:0000256" key="1">
    <source>
        <dbReference type="ARBA" id="ARBA00004141"/>
    </source>
</evidence>
<evidence type="ECO:0000256" key="11">
    <source>
        <dbReference type="ARBA" id="ARBA00023444"/>
    </source>
</evidence>
<dbReference type="InterPro" id="IPR050450">
    <property type="entry name" value="COX15/CtaA_HemeA_synthase"/>
</dbReference>
<feature type="transmembrane region" description="Helical" evidence="12">
    <location>
        <begin position="323"/>
        <end position="342"/>
    </location>
</feature>
<feature type="transmembrane region" description="Helical" evidence="12">
    <location>
        <begin position="294"/>
        <end position="311"/>
    </location>
</feature>
<evidence type="ECO:0000256" key="9">
    <source>
        <dbReference type="ARBA" id="ARBA00023136"/>
    </source>
</evidence>
<keyword evidence="6" id="KW-0560">Oxidoreductase</keyword>
<dbReference type="Proteomes" id="UP000323653">
    <property type="component" value="Chromosome"/>
</dbReference>
<dbReference type="PANTHER" id="PTHR35457">
    <property type="entry name" value="HEME A SYNTHASE"/>
    <property type="match status" value="1"/>
</dbReference>
<dbReference type="EMBL" id="CP043329">
    <property type="protein sequence ID" value="QEK52979.1"/>
    <property type="molecule type" value="Genomic_DNA"/>
</dbReference>
<keyword evidence="10" id="KW-1015">Disulfide bond</keyword>
<keyword evidence="14" id="KW-1185">Reference proteome</keyword>
<dbReference type="AlphaFoldDB" id="A0A5C0VLF9"/>
<accession>A0A5C0VLF9</accession>
<reference evidence="13 14" key="1">
    <citation type="submission" date="2019-08" db="EMBL/GenBank/DDBJ databases">
        <title>Pedobacter sp. nov., isolated from Han river, South Korea.</title>
        <authorList>
            <person name="Lee D.-H."/>
            <person name="Kim Y.-S."/>
            <person name="Hwang E.-M."/>
            <person name="Le Tran T.C."/>
            <person name="Cha C.-J."/>
        </authorList>
    </citation>
    <scope>NUCLEOTIDE SEQUENCE [LARGE SCALE GENOMIC DNA]</scope>
    <source>
        <strain evidence="13 14">CJ43</strain>
    </source>
</reference>
<feature type="transmembrane region" description="Helical" evidence="12">
    <location>
        <begin position="114"/>
        <end position="132"/>
    </location>
</feature>
<evidence type="ECO:0000256" key="8">
    <source>
        <dbReference type="ARBA" id="ARBA00023133"/>
    </source>
</evidence>
<dbReference type="PANTHER" id="PTHR35457:SF1">
    <property type="entry name" value="HEME A SYNTHASE"/>
    <property type="match status" value="1"/>
</dbReference>
<keyword evidence="5 12" id="KW-1133">Transmembrane helix</keyword>
<feature type="transmembrane region" description="Helical" evidence="12">
    <location>
        <begin position="170"/>
        <end position="190"/>
    </location>
</feature>